<keyword evidence="1" id="KW-1133">Transmembrane helix</keyword>
<dbReference type="Proteomes" id="UP001331761">
    <property type="component" value="Unassembled WGS sequence"/>
</dbReference>
<proteinExistence type="predicted"/>
<feature type="non-terminal residue" evidence="2">
    <location>
        <position position="1"/>
    </location>
</feature>
<evidence type="ECO:0000256" key="1">
    <source>
        <dbReference type="SAM" id="Phobius"/>
    </source>
</evidence>
<comment type="caution">
    <text evidence="2">The sequence shown here is derived from an EMBL/GenBank/DDBJ whole genome shotgun (WGS) entry which is preliminary data.</text>
</comment>
<organism evidence="2 3">
    <name type="scientific">Trichostrongylus colubriformis</name>
    <name type="common">Black scour worm</name>
    <dbReference type="NCBI Taxonomy" id="6319"/>
    <lineage>
        <taxon>Eukaryota</taxon>
        <taxon>Metazoa</taxon>
        <taxon>Ecdysozoa</taxon>
        <taxon>Nematoda</taxon>
        <taxon>Chromadorea</taxon>
        <taxon>Rhabditida</taxon>
        <taxon>Rhabditina</taxon>
        <taxon>Rhabditomorpha</taxon>
        <taxon>Strongyloidea</taxon>
        <taxon>Trichostrongylidae</taxon>
        <taxon>Trichostrongylus</taxon>
    </lineage>
</organism>
<reference evidence="2 3" key="1">
    <citation type="submission" date="2019-10" db="EMBL/GenBank/DDBJ databases">
        <title>Assembly and Annotation for the nematode Trichostrongylus colubriformis.</title>
        <authorList>
            <person name="Martin J."/>
        </authorList>
    </citation>
    <scope>NUCLEOTIDE SEQUENCE [LARGE SCALE GENOMIC DNA]</scope>
    <source>
        <strain evidence="2">G859</strain>
        <tissue evidence="2">Whole worm</tissue>
    </source>
</reference>
<keyword evidence="1" id="KW-0472">Membrane</keyword>
<gene>
    <name evidence="2" type="ORF">GCK32_019946</name>
</gene>
<dbReference type="AlphaFoldDB" id="A0AAN8IJE6"/>
<evidence type="ECO:0000313" key="3">
    <source>
        <dbReference type="Proteomes" id="UP001331761"/>
    </source>
</evidence>
<name>A0AAN8IJE6_TRICO</name>
<keyword evidence="3" id="KW-1185">Reference proteome</keyword>
<keyword evidence="1" id="KW-0812">Transmembrane</keyword>
<dbReference type="EMBL" id="WIXE01016436">
    <property type="protein sequence ID" value="KAK5972663.1"/>
    <property type="molecule type" value="Genomic_DNA"/>
</dbReference>
<evidence type="ECO:0000313" key="2">
    <source>
        <dbReference type="EMBL" id="KAK5972663.1"/>
    </source>
</evidence>
<accession>A0AAN8IJE6</accession>
<protein>
    <submittedName>
        <fullName evidence="2">Uncharacterized protein</fullName>
    </submittedName>
</protein>
<sequence>LRISKCGGEKGRPPYFANIYATNSIFTINNMDWLLIAICAWVMVTAKMIATCYYVRKWSRYRAQEYPFLKSD</sequence>
<feature type="transmembrane region" description="Helical" evidence="1">
    <location>
        <begin position="33"/>
        <end position="55"/>
    </location>
</feature>